<feature type="compositionally biased region" description="Basic and acidic residues" evidence="2">
    <location>
        <begin position="1154"/>
        <end position="1183"/>
    </location>
</feature>
<evidence type="ECO:0000256" key="1">
    <source>
        <dbReference type="PROSITE-ProRule" id="PRU00047"/>
    </source>
</evidence>
<feature type="region of interest" description="Disordered" evidence="2">
    <location>
        <begin position="1134"/>
        <end position="1195"/>
    </location>
</feature>
<feature type="compositionally biased region" description="Polar residues" evidence="2">
    <location>
        <begin position="396"/>
        <end position="409"/>
    </location>
</feature>
<sequence>MLRALAAALSGDKKSLPQWNGNVESLRPWLRSLSLWELDNHLPKQRWGLKLLQSFPEGSVPRKVAEALDLTVLSSDHGYSAILSAILTKYGPYLEAAGPAAVENFFYGSERNRSESLATYIAAKEIALAELESQVGEKVPPRIAGRILLRHANLSETQKEALAIKYNSLLPFEQMAAALRPLDRPEALVHRVAKTFLAAGSKDDEEAAEEVDYEDEELVPDEDWEEGPESDGEGGMNYLLFDTHQEYTEEEANYIWAYNSAYKDIRKELQARRKGRQFYKPKGRSVAKGSGKKGKHKSRKGKPSAGNRGTPEDLMARTKCFSCGELGHMSKECPQKNRTSFFVCRGTQLEQSRTYVVGVESPIPSAHVVENADDAAQIAQHNRHLDVPKPGVSDTPGLSSGVGPSQAGQNADDAAQIAQYNRHLDVLKPGVSDTPGLSSGVGPSKAGPGTLSIEQSCLEQSCIEQSCIEQSCIEQSCIDKSCVEQSNIVQQSSIEQHSIVQPSSIEQRNIEQQCIGRAECWTGAAPPEVNSVLVNVSSEVQKCVQIFAGVKTEGTEAIVDTAAEEGVIGSNAMRRLREALSRFKLQPVEASGSTVSCAGIGGSARIVGIFDIPIGVARCNSLIRVTEIADEGNFETPFLLPISYIELVGGVVDTGRNIFTLKNGRRTPMRRTPSGHRAISVVEFSGQWKLPPQLADELGAKDRNPFHMDIAGERNRVQQRPGVAVWVKEGQVVTFVGTLPGPRDTLVHPSECLSPAELPHISGRRVTHAVFDDDIASNIHDLWTGQQRQFPFWSGDVVFERFERFSPPVDVADTPHPPLEPQDGVQVRPASGEATATASHRTAPEVGDLEKELCFQSLQGDGALSSSQRKSKCEYFDLSHPLSAPNSSSRLQICVSAQARDDQEDQDEPNPHRKMGSKRLMEAWRRMGLMILNLIVTSTQRSAMEYLMQRNTIQPKSVEAVKEKPKSSKKIGDGKIRRGIGQELKRSSACKTWRFEPQDCAHEEDQLRQRAGRGQHWWTCLACGSRWERLEWAEDKAFNTGAQSSTDPPPTTLEVFKPSKVAYPKTLPAPRHSQGIPALQLEEIIESPAKHSSQKPSKQNQGRIPADYQTADERLDGMLKSHMGPKEAMNAALMNQWPTPRGATRRTPSSGVREIQEMQRPRTPRISDRVEVHAIHSSDEEVKSSGVSSFSVTSP</sequence>
<name>A0ABP0JAG9_9DINO</name>
<feature type="region of interest" description="Disordered" evidence="2">
    <location>
        <begin position="385"/>
        <end position="411"/>
    </location>
</feature>
<dbReference type="EMBL" id="CAXAMN010004891">
    <property type="protein sequence ID" value="CAK9011367.1"/>
    <property type="molecule type" value="Genomic_DNA"/>
</dbReference>
<keyword evidence="1" id="KW-0862">Zinc</keyword>
<dbReference type="SMART" id="SM00343">
    <property type="entry name" value="ZnF_C2HC"/>
    <property type="match status" value="1"/>
</dbReference>
<evidence type="ECO:0000259" key="3">
    <source>
        <dbReference type="PROSITE" id="PS50158"/>
    </source>
</evidence>
<feature type="region of interest" description="Disordered" evidence="2">
    <location>
        <begin position="809"/>
        <end position="845"/>
    </location>
</feature>
<dbReference type="InterPro" id="IPR036875">
    <property type="entry name" value="Znf_CCHC_sf"/>
</dbReference>
<dbReference type="Gene3D" id="4.10.60.10">
    <property type="entry name" value="Zinc finger, CCHC-type"/>
    <property type="match status" value="1"/>
</dbReference>
<gene>
    <name evidence="4" type="ORF">CCMP2556_LOCUS10412</name>
</gene>
<evidence type="ECO:0000313" key="4">
    <source>
        <dbReference type="EMBL" id="CAK9011367.1"/>
    </source>
</evidence>
<keyword evidence="1" id="KW-0863">Zinc-finger</keyword>
<organism evidence="4 5">
    <name type="scientific">Durusdinium trenchii</name>
    <dbReference type="NCBI Taxonomy" id="1381693"/>
    <lineage>
        <taxon>Eukaryota</taxon>
        <taxon>Sar</taxon>
        <taxon>Alveolata</taxon>
        <taxon>Dinophyceae</taxon>
        <taxon>Suessiales</taxon>
        <taxon>Symbiodiniaceae</taxon>
        <taxon>Durusdinium</taxon>
    </lineage>
</organism>
<feature type="compositionally biased region" description="Low complexity" evidence="2">
    <location>
        <begin position="1184"/>
        <end position="1195"/>
    </location>
</feature>
<evidence type="ECO:0000256" key="2">
    <source>
        <dbReference type="SAM" id="MobiDB-lite"/>
    </source>
</evidence>
<feature type="compositionally biased region" description="Basic residues" evidence="2">
    <location>
        <begin position="273"/>
        <end position="302"/>
    </location>
</feature>
<accession>A0ABP0JAG9</accession>
<feature type="compositionally biased region" description="Acidic residues" evidence="2">
    <location>
        <begin position="203"/>
        <end position="232"/>
    </location>
</feature>
<evidence type="ECO:0000313" key="5">
    <source>
        <dbReference type="Proteomes" id="UP001642484"/>
    </source>
</evidence>
<comment type="caution">
    <text evidence="4">The sequence shown here is derived from an EMBL/GenBank/DDBJ whole genome shotgun (WGS) entry which is preliminary data.</text>
</comment>
<feature type="domain" description="CCHC-type" evidence="3">
    <location>
        <begin position="319"/>
        <end position="335"/>
    </location>
</feature>
<feature type="region of interest" description="Disordered" evidence="2">
    <location>
        <begin position="201"/>
        <end position="235"/>
    </location>
</feature>
<keyword evidence="1" id="KW-0479">Metal-binding</keyword>
<dbReference type="InterPro" id="IPR001878">
    <property type="entry name" value="Znf_CCHC"/>
</dbReference>
<dbReference type="Proteomes" id="UP001642484">
    <property type="component" value="Unassembled WGS sequence"/>
</dbReference>
<dbReference type="Pfam" id="PF00098">
    <property type="entry name" value="zf-CCHC"/>
    <property type="match status" value="1"/>
</dbReference>
<keyword evidence="5" id="KW-1185">Reference proteome</keyword>
<feature type="region of interest" description="Disordered" evidence="2">
    <location>
        <begin position="897"/>
        <end position="917"/>
    </location>
</feature>
<protein>
    <recommendedName>
        <fullName evidence="3">CCHC-type domain-containing protein</fullName>
    </recommendedName>
</protein>
<feature type="region of interest" description="Disordered" evidence="2">
    <location>
        <begin position="273"/>
        <end position="313"/>
    </location>
</feature>
<reference evidence="4 5" key="1">
    <citation type="submission" date="2024-02" db="EMBL/GenBank/DDBJ databases">
        <authorList>
            <person name="Chen Y."/>
            <person name="Shah S."/>
            <person name="Dougan E. K."/>
            <person name="Thang M."/>
            <person name="Chan C."/>
        </authorList>
    </citation>
    <scope>NUCLEOTIDE SEQUENCE [LARGE SCALE GENOMIC DNA]</scope>
</reference>
<proteinExistence type="predicted"/>
<dbReference type="SUPFAM" id="SSF57756">
    <property type="entry name" value="Retrovirus zinc finger-like domains"/>
    <property type="match status" value="1"/>
</dbReference>
<dbReference type="PROSITE" id="PS50158">
    <property type="entry name" value="ZF_CCHC"/>
    <property type="match status" value="1"/>
</dbReference>